<sequence>MSDHAFLLRLPHNVRYRIYVELGIIVQDGVVDLSRVPPHGEWSCREQKIINDPSWHYRHSFANQLFYVSRGVSEDARSFFYSENVFGFFRHIGWGLQAIRGFGPLVWRSFRCVSFALDKSCHWEGYENRSYHYDDEFLSRCRDVEEVLPDWIYICEQLAAHNTHNDRLDLRFMCDAFTAETAAAFLSPLKLLPRLKKLAIKMGPFFNPDTHQMSAAMIREKTKPRDCPKPFPFFHLPIELQYRILEHTDLVFDLAHIYSPDQHCFRPQYSQYGRSRTFCPDRREEFCMEPGVLPCLRTPHMLFLVSNSMRRLAMDVYYSRNIFHVECETKTSPPAAAWSAQKSAFLRCFAPRSFQYLRHIRWRMPSTRTWTAFQPGNRESEDWVISLYLISLAVPAGSLTMEMMIPPYSSPVTTPLTQYLVDCDDEYFRRLISYMDCLKGHLRDLFLHIEYSPSGEWDQIRLDKERALERIIMGSGYDSLARGKNPHFRWPRHR</sequence>
<name>A0A3D8S5A5_9EURO</name>
<dbReference type="OrthoDB" id="2099276at2759"/>
<dbReference type="EMBL" id="PVWQ01000005">
    <property type="protein sequence ID" value="RDW81487.1"/>
    <property type="molecule type" value="Genomic_DNA"/>
</dbReference>
<organism evidence="1 2">
    <name type="scientific">Aspergillus mulundensis</name>
    <dbReference type="NCBI Taxonomy" id="1810919"/>
    <lineage>
        <taxon>Eukaryota</taxon>
        <taxon>Fungi</taxon>
        <taxon>Dikarya</taxon>
        <taxon>Ascomycota</taxon>
        <taxon>Pezizomycotina</taxon>
        <taxon>Eurotiomycetes</taxon>
        <taxon>Eurotiomycetidae</taxon>
        <taxon>Eurotiales</taxon>
        <taxon>Aspergillaceae</taxon>
        <taxon>Aspergillus</taxon>
        <taxon>Aspergillus subgen. Nidulantes</taxon>
    </lineage>
</organism>
<dbReference type="GeneID" id="38115414"/>
<dbReference type="PANTHER" id="PTHR42085:SF2">
    <property type="entry name" value="F-BOX DOMAIN-CONTAINING PROTEIN"/>
    <property type="match status" value="1"/>
</dbReference>
<evidence type="ECO:0008006" key="3">
    <source>
        <dbReference type="Google" id="ProtNLM"/>
    </source>
</evidence>
<dbReference type="AlphaFoldDB" id="A0A3D8S5A5"/>
<dbReference type="Proteomes" id="UP000256690">
    <property type="component" value="Unassembled WGS sequence"/>
</dbReference>
<keyword evidence="2" id="KW-1185">Reference proteome</keyword>
<gene>
    <name evidence="1" type="ORF">DSM5745_05044</name>
</gene>
<evidence type="ECO:0000313" key="2">
    <source>
        <dbReference type="Proteomes" id="UP000256690"/>
    </source>
</evidence>
<protein>
    <recommendedName>
        <fullName evidence="3">F-box domain-containing protein</fullName>
    </recommendedName>
</protein>
<evidence type="ECO:0000313" key="1">
    <source>
        <dbReference type="EMBL" id="RDW81487.1"/>
    </source>
</evidence>
<dbReference type="InterPro" id="IPR038883">
    <property type="entry name" value="AN11006-like"/>
</dbReference>
<dbReference type="RefSeq" id="XP_026604540.1">
    <property type="nucleotide sequence ID" value="XM_026747060.1"/>
</dbReference>
<dbReference type="PANTHER" id="PTHR42085">
    <property type="entry name" value="F-BOX DOMAIN-CONTAINING PROTEIN"/>
    <property type="match status" value="1"/>
</dbReference>
<comment type="caution">
    <text evidence="1">The sequence shown here is derived from an EMBL/GenBank/DDBJ whole genome shotgun (WGS) entry which is preliminary data.</text>
</comment>
<proteinExistence type="predicted"/>
<accession>A0A3D8S5A5</accession>
<reference evidence="1 2" key="1">
    <citation type="journal article" date="2018" name="IMA Fungus">
        <title>IMA Genome-F 9: Draft genome sequence of Annulohypoxylon stygium, Aspergillus mulundensis, Berkeleyomyces basicola (syn. Thielaviopsis basicola), Ceratocystis smalleyi, two Cercospora beticola strains, Coleophoma cylindrospora, Fusarium fracticaudum, Phialophora cf. hyalina, and Morchella septimelata.</title>
        <authorList>
            <person name="Wingfield B.D."/>
            <person name="Bills G.F."/>
            <person name="Dong Y."/>
            <person name="Huang W."/>
            <person name="Nel W.J."/>
            <person name="Swalarsk-Parry B.S."/>
            <person name="Vaghefi N."/>
            <person name="Wilken P.M."/>
            <person name="An Z."/>
            <person name="de Beer Z.W."/>
            <person name="De Vos L."/>
            <person name="Chen L."/>
            <person name="Duong T.A."/>
            <person name="Gao Y."/>
            <person name="Hammerbacher A."/>
            <person name="Kikkert J.R."/>
            <person name="Li Y."/>
            <person name="Li H."/>
            <person name="Li K."/>
            <person name="Li Q."/>
            <person name="Liu X."/>
            <person name="Ma X."/>
            <person name="Naidoo K."/>
            <person name="Pethybridge S.J."/>
            <person name="Sun J."/>
            <person name="Steenkamp E.T."/>
            <person name="van der Nest M.A."/>
            <person name="van Wyk S."/>
            <person name="Wingfield M.J."/>
            <person name="Xiong C."/>
            <person name="Yue Q."/>
            <person name="Zhang X."/>
        </authorList>
    </citation>
    <scope>NUCLEOTIDE SEQUENCE [LARGE SCALE GENOMIC DNA]</scope>
    <source>
        <strain evidence="1 2">DSM 5745</strain>
    </source>
</reference>